<keyword evidence="9" id="KW-1185">Reference proteome</keyword>
<dbReference type="GO" id="GO:0016020">
    <property type="term" value="C:membrane"/>
    <property type="evidence" value="ECO:0007669"/>
    <property type="project" value="UniProtKB-SubCell"/>
</dbReference>
<dbReference type="CDD" id="cd06257">
    <property type="entry name" value="DnaJ"/>
    <property type="match status" value="1"/>
</dbReference>
<dbReference type="Gene3D" id="1.10.287.110">
    <property type="entry name" value="DnaJ domain"/>
    <property type="match status" value="1"/>
</dbReference>
<feature type="transmembrane region" description="Helical" evidence="6">
    <location>
        <begin position="6"/>
        <end position="26"/>
    </location>
</feature>
<evidence type="ECO:0000313" key="9">
    <source>
        <dbReference type="Proteomes" id="UP000289340"/>
    </source>
</evidence>
<dbReference type="PROSITE" id="PS50076">
    <property type="entry name" value="DNAJ_2"/>
    <property type="match status" value="1"/>
</dbReference>
<evidence type="ECO:0000313" key="8">
    <source>
        <dbReference type="EMBL" id="RZB98525.1"/>
    </source>
</evidence>
<dbReference type="PROSITE" id="PS00636">
    <property type="entry name" value="DNAJ_1"/>
    <property type="match status" value="1"/>
</dbReference>
<dbReference type="Proteomes" id="UP000289340">
    <property type="component" value="Chromosome 8"/>
</dbReference>
<dbReference type="AlphaFoldDB" id="A0A445JJ84"/>
<dbReference type="SMR" id="A0A445JJ84"/>
<dbReference type="InterPro" id="IPR036869">
    <property type="entry name" value="J_dom_sf"/>
</dbReference>
<accession>A0A445JJ84</accession>
<evidence type="ECO:0000256" key="4">
    <source>
        <dbReference type="ARBA" id="ARBA00023136"/>
    </source>
</evidence>
<feature type="domain" description="J" evidence="7">
    <location>
        <begin position="102"/>
        <end position="168"/>
    </location>
</feature>
<protein>
    <submittedName>
        <fullName evidence="8">NAD(P)H-quinone oxidoreductase subunit T, chloroplastic</fullName>
    </submittedName>
</protein>
<dbReference type="EMBL" id="QZWG01000008">
    <property type="protein sequence ID" value="RZB98525.1"/>
    <property type="molecule type" value="Genomic_DNA"/>
</dbReference>
<reference evidence="8 9" key="1">
    <citation type="submission" date="2018-09" db="EMBL/GenBank/DDBJ databases">
        <title>A high-quality reference genome of wild soybean provides a powerful tool to mine soybean genomes.</title>
        <authorList>
            <person name="Xie M."/>
            <person name="Chung C.Y.L."/>
            <person name="Li M.-W."/>
            <person name="Wong F.-L."/>
            <person name="Chan T.-F."/>
            <person name="Lam H.-M."/>
        </authorList>
    </citation>
    <scope>NUCLEOTIDE SEQUENCE [LARGE SCALE GENOMIC DNA]</scope>
    <source>
        <strain evidence="9">cv. W05</strain>
        <tissue evidence="8">Hypocotyl of etiolated seedlings</tissue>
    </source>
</reference>
<sequence>MKGIVILPFCSPMAFAAAPLIQVVLYGNPKFLFLRSTARCTVHASRRPPPPGPGVDTRIHWENEDEGWIGATNTKHQQTHKPNNNMLQADDFPDFLTASLGSHYEFLGVSPDADVEEIKVAYRKLSKEYHPDTTSLPLKTASEKFMKLREVYNVLSNEESRKFYDWTLAQEAASRHAEKMKMKLEDPRQQQLKNWEPVPDMVDRLGGRNMKLSDQAVSAITIDLFIIVFALCCIIYVIFFKEPYYY</sequence>
<comment type="caution">
    <text evidence="8">The sequence shown here is derived from an EMBL/GenBank/DDBJ whole genome shotgun (WGS) entry which is preliminary data.</text>
</comment>
<keyword evidence="2 6" id="KW-0812">Transmembrane</keyword>
<dbReference type="FunFam" id="1.10.287.110:FF:000087">
    <property type="entry name" value="DnaJ homolog subfamily C member 4"/>
    <property type="match status" value="1"/>
</dbReference>
<dbReference type="InterPro" id="IPR044618">
    <property type="entry name" value="NdhT-like"/>
</dbReference>
<dbReference type="Pfam" id="PF00226">
    <property type="entry name" value="DnaJ"/>
    <property type="match status" value="1"/>
</dbReference>
<dbReference type="InterPro" id="IPR018253">
    <property type="entry name" value="DnaJ_domain_CS"/>
</dbReference>
<name>A0A445JJ84_GLYSO</name>
<keyword evidence="5" id="KW-0143">Chaperone</keyword>
<evidence type="ECO:0000256" key="5">
    <source>
        <dbReference type="ARBA" id="ARBA00023186"/>
    </source>
</evidence>
<comment type="subcellular location">
    <subcellularLocation>
        <location evidence="1">Membrane</location>
        <topology evidence="1">Single-pass membrane protein</topology>
    </subcellularLocation>
</comment>
<evidence type="ECO:0000259" key="7">
    <source>
        <dbReference type="PROSITE" id="PS50076"/>
    </source>
</evidence>
<evidence type="ECO:0000256" key="6">
    <source>
        <dbReference type="SAM" id="Phobius"/>
    </source>
</evidence>
<evidence type="ECO:0000256" key="3">
    <source>
        <dbReference type="ARBA" id="ARBA00022989"/>
    </source>
</evidence>
<dbReference type="PANTHER" id="PTHR45283">
    <property type="entry name" value="NAD(P)H-QUINONE OXIDOREDUCTASE SUBUNIT T, CHLOROPLASTIC"/>
    <property type="match status" value="1"/>
</dbReference>
<dbReference type="InterPro" id="IPR001623">
    <property type="entry name" value="DnaJ_domain"/>
</dbReference>
<proteinExistence type="predicted"/>
<keyword evidence="3 6" id="KW-1133">Transmembrane helix</keyword>
<organism evidence="8 9">
    <name type="scientific">Glycine soja</name>
    <name type="common">Wild soybean</name>
    <dbReference type="NCBI Taxonomy" id="3848"/>
    <lineage>
        <taxon>Eukaryota</taxon>
        <taxon>Viridiplantae</taxon>
        <taxon>Streptophyta</taxon>
        <taxon>Embryophyta</taxon>
        <taxon>Tracheophyta</taxon>
        <taxon>Spermatophyta</taxon>
        <taxon>Magnoliopsida</taxon>
        <taxon>eudicotyledons</taxon>
        <taxon>Gunneridae</taxon>
        <taxon>Pentapetalae</taxon>
        <taxon>rosids</taxon>
        <taxon>fabids</taxon>
        <taxon>Fabales</taxon>
        <taxon>Fabaceae</taxon>
        <taxon>Papilionoideae</taxon>
        <taxon>50 kb inversion clade</taxon>
        <taxon>NPAAA clade</taxon>
        <taxon>indigoferoid/millettioid clade</taxon>
        <taxon>Phaseoleae</taxon>
        <taxon>Glycine</taxon>
        <taxon>Glycine subgen. Soja</taxon>
    </lineage>
</organism>
<keyword evidence="4 6" id="KW-0472">Membrane</keyword>
<gene>
    <name evidence="8" type="ORF">D0Y65_021447</name>
</gene>
<evidence type="ECO:0000256" key="1">
    <source>
        <dbReference type="ARBA" id="ARBA00004167"/>
    </source>
</evidence>
<dbReference type="PRINTS" id="PR00625">
    <property type="entry name" value="JDOMAIN"/>
</dbReference>
<feature type="transmembrane region" description="Helical" evidence="6">
    <location>
        <begin position="216"/>
        <end position="239"/>
    </location>
</feature>
<evidence type="ECO:0000256" key="2">
    <source>
        <dbReference type="ARBA" id="ARBA00022692"/>
    </source>
</evidence>
<dbReference type="SMART" id="SM00271">
    <property type="entry name" value="DnaJ"/>
    <property type="match status" value="1"/>
</dbReference>
<dbReference type="SUPFAM" id="SSF46565">
    <property type="entry name" value="Chaperone J-domain"/>
    <property type="match status" value="1"/>
</dbReference>
<dbReference type="Gramene" id="XM_028389123.1">
    <property type="protein sequence ID" value="XP_028244924.1"/>
    <property type="gene ID" value="LOC114422651"/>
</dbReference>
<dbReference type="PANTHER" id="PTHR45283:SF1">
    <property type="entry name" value="NAD(P)H-QUINONE OXIDOREDUCTASE SUBUNIT T, CHLOROPLASTIC"/>
    <property type="match status" value="1"/>
</dbReference>